<protein>
    <recommendedName>
        <fullName evidence="5">Twin-arginine translocation pathway signal</fullName>
    </recommendedName>
</protein>
<dbReference type="CDD" id="cd13578">
    <property type="entry name" value="PBP2_Bug27"/>
    <property type="match status" value="1"/>
</dbReference>
<organism evidence="3 4">
    <name type="scientific">Cupriavidus pinatubonensis</name>
    <dbReference type="NCBI Taxonomy" id="248026"/>
    <lineage>
        <taxon>Bacteria</taxon>
        <taxon>Pseudomonadati</taxon>
        <taxon>Pseudomonadota</taxon>
        <taxon>Betaproteobacteria</taxon>
        <taxon>Burkholderiales</taxon>
        <taxon>Burkholderiaceae</taxon>
        <taxon>Cupriavidus</taxon>
    </lineage>
</organism>
<dbReference type="RefSeq" id="WP_396022877.1">
    <property type="nucleotide sequence ID" value="NZ_CAJZAF010000015.1"/>
</dbReference>
<dbReference type="InterPro" id="IPR042100">
    <property type="entry name" value="Bug_dom1"/>
</dbReference>
<gene>
    <name evidence="3" type="ORF">LMG23994_02998</name>
</gene>
<accession>A0ABN7YN88</accession>
<evidence type="ECO:0000256" key="1">
    <source>
        <dbReference type="ARBA" id="ARBA00006987"/>
    </source>
</evidence>
<sequence length="339" mass="34802">MARHGNQTIRRYPLAAIAAMAMLGTGGMPAGAAMAADAAATFPEKSIRVIVPFSAGGVVDSVARITAEYMANDLHQPVIVENRAGAGGAIGTDYVAKAPADGYTLLAVSPSHVVGPMLNAAVKWNAERDFRAVAGIGDIPNLIVVPAASPLRDLPSLLAAARTAPGSLTYASPGLGTSNHLSAELLAQSAGVTLTNVPYKGQPEALTDLLGNRISMMALTVAIARPQVQSGKLVALATTAARRSATFPSVPTVAESAQLPGFEVSAWFGLVAPRKTPDAAVLRLQQSVTKALADPAVVKRLAELGMDVAPLSAQQFDARIAAETRKWSGVLRNAGMGGS</sequence>
<dbReference type="Gene3D" id="3.40.190.10">
    <property type="entry name" value="Periplasmic binding protein-like II"/>
    <property type="match status" value="1"/>
</dbReference>
<dbReference type="Pfam" id="PF03401">
    <property type="entry name" value="TctC"/>
    <property type="match status" value="1"/>
</dbReference>
<dbReference type="Proteomes" id="UP000701702">
    <property type="component" value="Unassembled WGS sequence"/>
</dbReference>
<evidence type="ECO:0000313" key="3">
    <source>
        <dbReference type="EMBL" id="CAG9174958.1"/>
    </source>
</evidence>
<feature type="signal peptide" evidence="2">
    <location>
        <begin position="1"/>
        <end position="35"/>
    </location>
</feature>
<evidence type="ECO:0000256" key="2">
    <source>
        <dbReference type="SAM" id="SignalP"/>
    </source>
</evidence>
<proteinExistence type="inferred from homology"/>
<dbReference type="PANTHER" id="PTHR42928">
    <property type="entry name" value="TRICARBOXYLATE-BINDING PROTEIN"/>
    <property type="match status" value="1"/>
</dbReference>
<keyword evidence="2" id="KW-0732">Signal</keyword>
<dbReference type="SUPFAM" id="SSF53850">
    <property type="entry name" value="Periplasmic binding protein-like II"/>
    <property type="match status" value="1"/>
</dbReference>
<comment type="caution">
    <text evidence="3">The sequence shown here is derived from an EMBL/GenBank/DDBJ whole genome shotgun (WGS) entry which is preliminary data.</text>
</comment>
<evidence type="ECO:0008006" key="5">
    <source>
        <dbReference type="Google" id="ProtNLM"/>
    </source>
</evidence>
<dbReference type="InterPro" id="IPR005064">
    <property type="entry name" value="BUG"/>
</dbReference>
<dbReference type="PIRSF" id="PIRSF017082">
    <property type="entry name" value="YflP"/>
    <property type="match status" value="1"/>
</dbReference>
<keyword evidence="4" id="KW-1185">Reference proteome</keyword>
<evidence type="ECO:0000313" key="4">
    <source>
        <dbReference type="Proteomes" id="UP000701702"/>
    </source>
</evidence>
<reference evidence="3 4" key="1">
    <citation type="submission" date="2021-08" db="EMBL/GenBank/DDBJ databases">
        <authorList>
            <person name="Peeters C."/>
        </authorList>
    </citation>
    <scope>NUCLEOTIDE SEQUENCE [LARGE SCALE GENOMIC DNA]</scope>
    <source>
        <strain evidence="3 4">LMG 23994</strain>
    </source>
</reference>
<dbReference type="Gene3D" id="3.40.190.150">
    <property type="entry name" value="Bordetella uptake gene, domain 1"/>
    <property type="match status" value="1"/>
</dbReference>
<dbReference type="EMBL" id="CAJZAF010000015">
    <property type="protein sequence ID" value="CAG9174958.1"/>
    <property type="molecule type" value="Genomic_DNA"/>
</dbReference>
<feature type="chain" id="PRO_5046888749" description="Twin-arginine translocation pathway signal" evidence="2">
    <location>
        <begin position="36"/>
        <end position="339"/>
    </location>
</feature>
<name>A0ABN7YN88_9BURK</name>
<comment type="similarity">
    <text evidence="1">Belongs to the UPF0065 (bug) family.</text>
</comment>
<dbReference type="PANTHER" id="PTHR42928:SF5">
    <property type="entry name" value="BLR1237 PROTEIN"/>
    <property type="match status" value="1"/>
</dbReference>